<feature type="compositionally biased region" description="Polar residues" evidence="1">
    <location>
        <begin position="213"/>
        <end position="223"/>
    </location>
</feature>
<evidence type="ECO:0000313" key="3">
    <source>
        <dbReference type="Proteomes" id="UP000271974"/>
    </source>
</evidence>
<feature type="compositionally biased region" description="Polar residues" evidence="1">
    <location>
        <begin position="115"/>
        <end position="138"/>
    </location>
</feature>
<keyword evidence="3" id="KW-1185">Reference proteome</keyword>
<feature type="compositionally biased region" description="Acidic residues" evidence="1">
    <location>
        <begin position="54"/>
        <end position="64"/>
    </location>
</feature>
<accession>A0A433SW91</accession>
<evidence type="ECO:0000313" key="2">
    <source>
        <dbReference type="EMBL" id="RUS73458.1"/>
    </source>
</evidence>
<feature type="compositionally biased region" description="Low complexity" evidence="1">
    <location>
        <begin position="17"/>
        <end position="46"/>
    </location>
</feature>
<comment type="caution">
    <text evidence="2">The sequence shown here is derived from an EMBL/GenBank/DDBJ whole genome shotgun (WGS) entry which is preliminary data.</text>
</comment>
<feature type="compositionally biased region" description="Basic and acidic residues" evidence="1">
    <location>
        <begin position="229"/>
        <end position="241"/>
    </location>
</feature>
<evidence type="ECO:0000256" key="1">
    <source>
        <dbReference type="SAM" id="MobiDB-lite"/>
    </source>
</evidence>
<proteinExistence type="predicted"/>
<reference evidence="2 3" key="1">
    <citation type="submission" date="2019-01" db="EMBL/GenBank/DDBJ databases">
        <title>A draft genome assembly of the solar-powered sea slug Elysia chlorotica.</title>
        <authorList>
            <person name="Cai H."/>
            <person name="Li Q."/>
            <person name="Fang X."/>
            <person name="Li J."/>
            <person name="Curtis N.E."/>
            <person name="Altenburger A."/>
            <person name="Shibata T."/>
            <person name="Feng M."/>
            <person name="Maeda T."/>
            <person name="Schwartz J.A."/>
            <person name="Shigenobu S."/>
            <person name="Lundholm N."/>
            <person name="Nishiyama T."/>
            <person name="Yang H."/>
            <person name="Hasebe M."/>
            <person name="Li S."/>
            <person name="Pierce S.K."/>
            <person name="Wang J."/>
        </authorList>
    </citation>
    <scope>NUCLEOTIDE SEQUENCE [LARGE SCALE GENOMIC DNA]</scope>
    <source>
        <strain evidence="2">EC2010</strain>
        <tissue evidence="2">Whole organism of an adult</tissue>
    </source>
</reference>
<protein>
    <submittedName>
        <fullName evidence="2">Uncharacterized protein</fullName>
    </submittedName>
</protein>
<sequence length="241" mass="25517">MEMSMLQGNLGVQRTGNNNNNNHNNNNNNNNANNNNYNNNNRNSTNTAAYDADSTNEEEDEADVDYAIGGDVTSSLLQRSDLNCRPSGPPPPYPAATAAFASDQVEKTDSDIESTKSTQPLISSTKAEGTPPSSSTARCSVAEDRDRFRLPMQSPAGESLPKVASAPETNAVAFAAGDKDSQKSGAVLPSWPMKRSAPEDVQTPSLSDGPCSDRTTVAGSYSSVGGLLSRREGLARQRTAD</sequence>
<feature type="compositionally biased region" description="Polar residues" evidence="1">
    <location>
        <begin position="1"/>
        <end position="16"/>
    </location>
</feature>
<organism evidence="2 3">
    <name type="scientific">Elysia chlorotica</name>
    <name type="common">Eastern emerald elysia</name>
    <name type="synonym">Sea slug</name>
    <dbReference type="NCBI Taxonomy" id="188477"/>
    <lineage>
        <taxon>Eukaryota</taxon>
        <taxon>Metazoa</taxon>
        <taxon>Spiralia</taxon>
        <taxon>Lophotrochozoa</taxon>
        <taxon>Mollusca</taxon>
        <taxon>Gastropoda</taxon>
        <taxon>Heterobranchia</taxon>
        <taxon>Euthyneura</taxon>
        <taxon>Panpulmonata</taxon>
        <taxon>Sacoglossa</taxon>
        <taxon>Placobranchoidea</taxon>
        <taxon>Plakobranchidae</taxon>
        <taxon>Elysia</taxon>
    </lineage>
</organism>
<dbReference type="Proteomes" id="UP000271974">
    <property type="component" value="Unassembled WGS sequence"/>
</dbReference>
<dbReference type="EMBL" id="RQTK01000934">
    <property type="protein sequence ID" value="RUS73458.1"/>
    <property type="molecule type" value="Genomic_DNA"/>
</dbReference>
<feature type="region of interest" description="Disordered" evidence="1">
    <location>
        <begin position="1"/>
        <end position="72"/>
    </location>
</feature>
<dbReference type="STRING" id="188477.A0A433SW91"/>
<gene>
    <name evidence="2" type="ORF">EGW08_018781</name>
</gene>
<dbReference type="AlphaFoldDB" id="A0A433SW91"/>
<feature type="region of interest" description="Disordered" evidence="1">
    <location>
        <begin position="102"/>
        <end position="241"/>
    </location>
</feature>
<feature type="non-terminal residue" evidence="2">
    <location>
        <position position="241"/>
    </location>
</feature>
<feature type="compositionally biased region" description="Basic and acidic residues" evidence="1">
    <location>
        <begin position="104"/>
        <end position="114"/>
    </location>
</feature>
<name>A0A433SW91_ELYCH</name>